<reference evidence="1" key="1">
    <citation type="submission" date="2023-04" db="EMBL/GenBank/DDBJ databases">
        <title>Ambrosiozyma monospora NBRC 10751.</title>
        <authorList>
            <person name="Ichikawa N."/>
            <person name="Sato H."/>
            <person name="Tonouchi N."/>
        </authorList>
    </citation>
    <scope>NUCLEOTIDE SEQUENCE</scope>
    <source>
        <strain evidence="1">NBRC 10751</strain>
    </source>
</reference>
<name>A0ACB5TN55_AMBMO</name>
<evidence type="ECO:0000313" key="2">
    <source>
        <dbReference type="Proteomes" id="UP001165064"/>
    </source>
</evidence>
<sequence>MSRNRKRNYMPALTLILTGYAMSEHVQLLIVSTKVHGFFGEVLMIGGVIRIVEISFLLKDEEYSNSGCIYSFQYLPSFALVLSGLLFMGANEEQLQLVVNMGADHSSYILVISSCACFMQLWFLVIINFYLKLEGTSSSGVNRYGLLPGDDLESTAANTNNRHQADDIDQFELDDMSDFDESTRHNP</sequence>
<dbReference type="Proteomes" id="UP001165064">
    <property type="component" value="Unassembled WGS sequence"/>
</dbReference>
<gene>
    <name evidence="1" type="ORF">Amon02_000892700</name>
</gene>
<dbReference type="EMBL" id="BSXS01008128">
    <property type="protein sequence ID" value="GME91534.1"/>
    <property type="molecule type" value="Genomic_DNA"/>
</dbReference>
<comment type="caution">
    <text evidence="1">The sequence shown here is derived from an EMBL/GenBank/DDBJ whole genome shotgun (WGS) entry which is preliminary data.</text>
</comment>
<protein>
    <submittedName>
        <fullName evidence="1">Unnamed protein product</fullName>
    </submittedName>
</protein>
<proteinExistence type="predicted"/>
<evidence type="ECO:0000313" key="1">
    <source>
        <dbReference type="EMBL" id="GME91534.1"/>
    </source>
</evidence>
<keyword evidence="2" id="KW-1185">Reference proteome</keyword>
<organism evidence="1 2">
    <name type="scientific">Ambrosiozyma monospora</name>
    <name type="common">Yeast</name>
    <name type="synonym">Endomycopsis monosporus</name>
    <dbReference type="NCBI Taxonomy" id="43982"/>
    <lineage>
        <taxon>Eukaryota</taxon>
        <taxon>Fungi</taxon>
        <taxon>Dikarya</taxon>
        <taxon>Ascomycota</taxon>
        <taxon>Saccharomycotina</taxon>
        <taxon>Pichiomycetes</taxon>
        <taxon>Pichiales</taxon>
        <taxon>Pichiaceae</taxon>
        <taxon>Ambrosiozyma</taxon>
    </lineage>
</organism>
<accession>A0ACB5TN55</accession>